<evidence type="ECO:0000313" key="1">
    <source>
        <dbReference type="EMBL" id="RJL27233.1"/>
    </source>
</evidence>
<dbReference type="InterPro" id="IPR021734">
    <property type="entry name" value="DUF3303"/>
</dbReference>
<comment type="caution">
    <text evidence="1">The sequence shown here is derived from an EMBL/GenBank/DDBJ whole genome shotgun (WGS) entry which is preliminary data.</text>
</comment>
<sequence length="141" mass="15716">MDAARRRWLCQHEAAAATHESAPVRNSRQFPHALSEEAAVKYVVQYKVRENTTAEAMQAGFAVYERWQPTKGIEYLQHVARVDGSGGFIVVETDDPSLIALDTATYSPYVSSEVIPVVDMEQFARTSNQAADLRASARQTR</sequence>
<keyword evidence="2" id="KW-1185">Reference proteome</keyword>
<proteinExistence type="predicted"/>
<accession>A0A3A4AN41</accession>
<organism evidence="1 2">
    <name type="scientific">Bailinhaonella thermotolerans</name>
    <dbReference type="NCBI Taxonomy" id="1070861"/>
    <lineage>
        <taxon>Bacteria</taxon>
        <taxon>Bacillati</taxon>
        <taxon>Actinomycetota</taxon>
        <taxon>Actinomycetes</taxon>
        <taxon>Streptosporangiales</taxon>
        <taxon>Streptosporangiaceae</taxon>
        <taxon>Bailinhaonella</taxon>
    </lineage>
</organism>
<reference evidence="1 2" key="1">
    <citation type="submission" date="2018-09" db="EMBL/GenBank/DDBJ databases">
        <title>YIM 75507 draft genome.</title>
        <authorList>
            <person name="Tang S."/>
            <person name="Feng Y."/>
        </authorList>
    </citation>
    <scope>NUCLEOTIDE SEQUENCE [LARGE SCALE GENOMIC DNA]</scope>
    <source>
        <strain evidence="1 2">YIM 75507</strain>
    </source>
</reference>
<name>A0A3A4AN41_9ACTN</name>
<protein>
    <submittedName>
        <fullName evidence="1">DUF3303 domain-containing protein</fullName>
    </submittedName>
</protein>
<dbReference type="Pfam" id="PF11746">
    <property type="entry name" value="DUF3303"/>
    <property type="match status" value="1"/>
</dbReference>
<dbReference type="AlphaFoldDB" id="A0A3A4AN41"/>
<evidence type="ECO:0000313" key="2">
    <source>
        <dbReference type="Proteomes" id="UP000265768"/>
    </source>
</evidence>
<gene>
    <name evidence="1" type="ORF">D5H75_25925</name>
</gene>
<dbReference type="EMBL" id="QZEY01000011">
    <property type="protein sequence ID" value="RJL27233.1"/>
    <property type="molecule type" value="Genomic_DNA"/>
</dbReference>
<dbReference type="OrthoDB" id="6882086at2"/>
<dbReference type="Proteomes" id="UP000265768">
    <property type="component" value="Unassembled WGS sequence"/>
</dbReference>